<dbReference type="PROSITE" id="PS00455">
    <property type="entry name" value="AMP_BINDING"/>
    <property type="match status" value="1"/>
</dbReference>
<evidence type="ECO:0000256" key="2">
    <source>
        <dbReference type="ARBA" id="ARBA00022598"/>
    </source>
</evidence>
<dbReference type="Gene3D" id="3.30.300.30">
    <property type="match status" value="1"/>
</dbReference>
<protein>
    <submittedName>
        <fullName evidence="5">AMP-binding protein</fullName>
    </submittedName>
</protein>
<accession>A0A4Y6PMY3</accession>
<accession>A0A5B8XYT7</accession>
<evidence type="ECO:0000256" key="1">
    <source>
        <dbReference type="ARBA" id="ARBA00006432"/>
    </source>
</evidence>
<dbReference type="InterPro" id="IPR025110">
    <property type="entry name" value="AMP-bd_C"/>
</dbReference>
<dbReference type="SUPFAM" id="SSF56801">
    <property type="entry name" value="Acetyl-CoA synthetase-like"/>
    <property type="match status" value="1"/>
</dbReference>
<dbReference type="Pfam" id="PF13193">
    <property type="entry name" value="AMP-binding_C"/>
    <property type="match status" value="1"/>
</dbReference>
<proteinExistence type="inferred from homology"/>
<name>A0A4Y6PMY3_PERCE</name>
<dbReference type="InterPro" id="IPR050237">
    <property type="entry name" value="ATP-dep_AMP-bd_enzyme"/>
</dbReference>
<dbReference type="InterPro" id="IPR045851">
    <property type="entry name" value="AMP-bd_C_sf"/>
</dbReference>
<feature type="domain" description="AMP-binding enzyme C-terminal" evidence="4">
    <location>
        <begin position="489"/>
        <end position="563"/>
    </location>
</feature>
<dbReference type="GO" id="GO:0016878">
    <property type="term" value="F:acid-thiol ligase activity"/>
    <property type="evidence" value="ECO:0007669"/>
    <property type="project" value="UniProtKB-ARBA"/>
</dbReference>
<evidence type="ECO:0000259" key="3">
    <source>
        <dbReference type="Pfam" id="PF00501"/>
    </source>
</evidence>
<dbReference type="Gene3D" id="3.40.50.12780">
    <property type="entry name" value="N-terminal domain of ligase-like"/>
    <property type="match status" value="1"/>
</dbReference>
<evidence type="ECO:0000259" key="4">
    <source>
        <dbReference type="Pfam" id="PF13193"/>
    </source>
</evidence>
<dbReference type="Proteomes" id="UP000315995">
    <property type="component" value="Chromosome"/>
</dbReference>
<feature type="domain" description="AMP-dependent synthetase/ligase" evidence="3">
    <location>
        <begin position="73"/>
        <end position="439"/>
    </location>
</feature>
<dbReference type="PANTHER" id="PTHR43767">
    <property type="entry name" value="LONG-CHAIN-FATTY-ACID--COA LIGASE"/>
    <property type="match status" value="1"/>
</dbReference>
<dbReference type="PANTHER" id="PTHR43767:SF1">
    <property type="entry name" value="NONRIBOSOMAL PEPTIDE SYNTHASE PES1 (EUROFUNG)-RELATED"/>
    <property type="match status" value="1"/>
</dbReference>
<evidence type="ECO:0000313" key="5">
    <source>
        <dbReference type="EMBL" id="QDG49634.1"/>
    </source>
</evidence>
<reference evidence="5 6" key="1">
    <citation type="submission" date="2019-06" db="EMBL/GenBank/DDBJ databases">
        <title>Persicimonas caeni gen. nov., sp. nov., a predatory bacterium isolated from solar saltern.</title>
        <authorList>
            <person name="Wang S."/>
        </authorList>
    </citation>
    <scope>NUCLEOTIDE SEQUENCE [LARGE SCALE GENOMIC DNA]</scope>
    <source>
        <strain evidence="5 6">YN101</strain>
    </source>
</reference>
<gene>
    <name evidence="5" type="ORF">FIV42_02420</name>
</gene>
<dbReference type="FunFam" id="3.30.300.30:FF:000008">
    <property type="entry name" value="2,3-dihydroxybenzoate-AMP ligase"/>
    <property type="match status" value="1"/>
</dbReference>
<evidence type="ECO:0000313" key="6">
    <source>
        <dbReference type="Proteomes" id="UP000315995"/>
    </source>
</evidence>
<dbReference type="InterPro" id="IPR000873">
    <property type="entry name" value="AMP-dep_synth/lig_dom"/>
</dbReference>
<sequence>MRDATLLMETGPMEKSRTNAGKDTLLRAGKRLLKVGLDSRLVRDVVSAPRGAPDVLAEIVRHGLSVKNVHAIHAAQHPERLAMVDEHRQVTYAQANDEINRVGNALRNSFGVKRGTPVVLMMENRVEYLTCWFSLFRIGASGVHASYRMTAEELGYQVDHSGARILFVSPTSLEAARELDRTRDDLDLTIILVGDETPPDGVLGYAHVIDQASSEFATPSGRRVSKDESQNIVYTSGTTGQPKGTVRNFTKYGLLEFTRLLDRLPLQAGDRHLVVAPVYHSGGQVFTLLNSALAATLVLRPHFDAQDTLEHLSSEQINTVFMVPTMIRRVLDLPDDVHRQNPTPTLRGLISGAAPFPRVLRERAIERFGASTVHDFYGATELGWVTLINGEEMRERPGSVGRPLAGQEVRILDDDMNEVPRGEVGKIWVRNQHAVSGYLHDRKASDEIRAGDWVTVEDLGYIDEDDYVYLAGRARDMVISGGVNIYPVEVENVLAQHPSVDDVAVIGVPDEEWGETLVAVVVPANDTLDTDVLEAHAREHLTGYKVPRRWVTTDAIPRNPTGKILKNELERRYS</sequence>
<dbReference type="Pfam" id="PF00501">
    <property type="entry name" value="AMP-binding"/>
    <property type="match status" value="1"/>
</dbReference>
<comment type="similarity">
    <text evidence="1">Belongs to the ATP-dependent AMP-binding enzyme family.</text>
</comment>
<organism evidence="5 6">
    <name type="scientific">Persicimonas caeni</name>
    <dbReference type="NCBI Taxonomy" id="2292766"/>
    <lineage>
        <taxon>Bacteria</taxon>
        <taxon>Deltaproteobacteria</taxon>
        <taxon>Bradymonadales</taxon>
        <taxon>Bradymonadaceae</taxon>
        <taxon>Persicimonas</taxon>
    </lineage>
</organism>
<dbReference type="EMBL" id="CP041186">
    <property type="protein sequence ID" value="QDG49634.1"/>
    <property type="molecule type" value="Genomic_DNA"/>
</dbReference>
<dbReference type="InterPro" id="IPR020845">
    <property type="entry name" value="AMP-binding_CS"/>
</dbReference>
<dbReference type="InterPro" id="IPR042099">
    <property type="entry name" value="ANL_N_sf"/>
</dbReference>
<keyword evidence="2" id="KW-0436">Ligase</keyword>
<dbReference type="AlphaFoldDB" id="A0A4Y6PMY3"/>
<keyword evidence="6" id="KW-1185">Reference proteome</keyword>
<dbReference type="OrthoDB" id="5483897at2"/>